<accession>A0A978U894</accession>
<sequence length="156" mass="17581">MQFSESGIHNSEIICFHFRDGRLINLISFVSTPVALLNTVDPNKSRRIEFMNVLNMWDGLHFSVFDEADMLLCGSFQNKVIRLINLLRFYEKQLSWSKGSVSELPLDLEIDTSSHLSSEDEEDLKAKEVSGGEESSEGVADDLEEGVEAGHVKRTD</sequence>
<dbReference type="Proteomes" id="UP000813462">
    <property type="component" value="Unassembled WGS sequence"/>
</dbReference>
<gene>
    <name evidence="2" type="ORF">FEM48_ZijujUnG0101500</name>
</gene>
<reference evidence="2" key="1">
    <citation type="journal article" date="2021" name="Front. Plant Sci.">
        <title>Chromosome-Scale Genome Assembly for Chinese Sour Jujube and Insights Into Its Genome Evolution and Domestication Signature.</title>
        <authorList>
            <person name="Shen L.-Y."/>
            <person name="Luo H."/>
            <person name="Wang X.-L."/>
            <person name="Wang X.-M."/>
            <person name="Qiu X.-J."/>
            <person name="Liu H."/>
            <person name="Zhou S.-S."/>
            <person name="Jia K.-H."/>
            <person name="Nie S."/>
            <person name="Bao Y.-T."/>
            <person name="Zhang R.-G."/>
            <person name="Yun Q.-Z."/>
            <person name="Chai Y.-H."/>
            <person name="Lu J.-Y."/>
            <person name="Li Y."/>
            <person name="Zhao S.-W."/>
            <person name="Mao J.-F."/>
            <person name="Jia S.-G."/>
            <person name="Mao Y.-M."/>
        </authorList>
    </citation>
    <scope>NUCLEOTIDE SEQUENCE</scope>
    <source>
        <strain evidence="2">AT0</strain>
        <tissue evidence="2">Leaf</tissue>
    </source>
</reference>
<proteinExistence type="predicted"/>
<evidence type="ECO:0000313" key="3">
    <source>
        <dbReference type="Proteomes" id="UP000813462"/>
    </source>
</evidence>
<feature type="compositionally biased region" description="Acidic residues" evidence="1">
    <location>
        <begin position="134"/>
        <end position="147"/>
    </location>
</feature>
<dbReference type="EMBL" id="JAEACU010000391">
    <property type="protein sequence ID" value="KAH7510671.1"/>
    <property type="molecule type" value="Genomic_DNA"/>
</dbReference>
<name>A0A978U894_ZIZJJ</name>
<feature type="region of interest" description="Disordered" evidence="1">
    <location>
        <begin position="112"/>
        <end position="156"/>
    </location>
</feature>
<evidence type="ECO:0000313" key="2">
    <source>
        <dbReference type="EMBL" id="KAH7510671.1"/>
    </source>
</evidence>
<comment type="caution">
    <text evidence="2">The sequence shown here is derived from an EMBL/GenBank/DDBJ whole genome shotgun (WGS) entry which is preliminary data.</text>
</comment>
<organism evidence="2 3">
    <name type="scientific">Ziziphus jujuba var. spinosa</name>
    <dbReference type="NCBI Taxonomy" id="714518"/>
    <lineage>
        <taxon>Eukaryota</taxon>
        <taxon>Viridiplantae</taxon>
        <taxon>Streptophyta</taxon>
        <taxon>Embryophyta</taxon>
        <taxon>Tracheophyta</taxon>
        <taxon>Spermatophyta</taxon>
        <taxon>Magnoliopsida</taxon>
        <taxon>eudicotyledons</taxon>
        <taxon>Gunneridae</taxon>
        <taxon>Pentapetalae</taxon>
        <taxon>rosids</taxon>
        <taxon>fabids</taxon>
        <taxon>Rosales</taxon>
        <taxon>Rhamnaceae</taxon>
        <taxon>Paliureae</taxon>
        <taxon>Ziziphus</taxon>
    </lineage>
</organism>
<dbReference type="AlphaFoldDB" id="A0A978U894"/>
<evidence type="ECO:0000256" key="1">
    <source>
        <dbReference type="SAM" id="MobiDB-lite"/>
    </source>
</evidence>
<protein>
    <submittedName>
        <fullName evidence="2">Uncharacterized protein</fullName>
    </submittedName>
</protein>